<evidence type="ECO:0000313" key="3">
    <source>
        <dbReference type="Proteomes" id="UP000232101"/>
    </source>
</evidence>
<dbReference type="AlphaFoldDB" id="A0A2M9PYF1"/>
<proteinExistence type="predicted"/>
<organism evidence="2 3">
    <name type="scientific">Lysinibacillus xylanilyticus</name>
    <dbReference type="NCBI Taxonomy" id="582475"/>
    <lineage>
        <taxon>Bacteria</taxon>
        <taxon>Bacillati</taxon>
        <taxon>Bacillota</taxon>
        <taxon>Bacilli</taxon>
        <taxon>Bacillales</taxon>
        <taxon>Bacillaceae</taxon>
        <taxon>Lysinibacillus</taxon>
    </lineage>
</organism>
<evidence type="ECO:0000256" key="1">
    <source>
        <dbReference type="SAM" id="MobiDB-lite"/>
    </source>
</evidence>
<gene>
    <name evidence="2" type="ORF">CWD94_25905</name>
</gene>
<dbReference type="STRING" id="582475.ACZ11_22065"/>
<reference evidence="2 3" key="1">
    <citation type="submission" date="2017-11" db="EMBL/GenBank/DDBJ databases">
        <title>Bacterial isolate from king chilli rhizosphere.</title>
        <authorList>
            <person name="Takhelmayum P."/>
            <person name="Sarangthem I."/>
        </authorList>
    </citation>
    <scope>NUCLEOTIDE SEQUENCE [LARGE SCALE GENOMIC DNA]</scope>
    <source>
        <strain evidence="3">t26</strain>
    </source>
</reference>
<accession>A0A2M9PYF1</accession>
<feature type="region of interest" description="Disordered" evidence="1">
    <location>
        <begin position="32"/>
        <end position="51"/>
    </location>
</feature>
<protein>
    <submittedName>
        <fullName evidence="2">Uncharacterized protein</fullName>
    </submittedName>
</protein>
<sequence>MGISDRGTKAKTITSCDNAFVTNFVLARDPGASNASEAAHRTPPGKRPAGTEINHLNFIGTVVFRLQKSPLTVASGDFLSCFKRT</sequence>
<name>A0A2M9PYF1_9BACI</name>
<evidence type="ECO:0000313" key="2">
    <source>
        <dbReference type="EMBL" id="PJO40867.1"/>
    </source>
</evidence>
<comment type="caution">
    <text evidence="2">The sequence shown here is derived from an EMBL/GenBank/DDBJ whole genome shotgun (WGS) entry which is preliminary data.</text>
</comment>
<dbReference type="Proteomes" id="UP000232101">
    <property type="component" value="Unassembled WGS sequence"/>
</dbReference>
<dbReference type="EMBL" id="PHQY01000693">
    <property type="protein sequence ID" value="PJO40867.1"/>
    <property type="molecule type" value="Genomic_DNA"/>
</dbReference>